<dbReference type="Gene3D" id="3.40.50.150">
    <property type="entry name" value="Vaccinia Virus protein VP39"/>
    <property type="match status" value="1"/>
</dbReference>
<dbReference type="InterPro" id="IPR008854">
    <property type="entry name" value="TPMT"/>
</dbReference>
<organism evidence="10 11">
    <name type="scientific">Photobacterium damselae subsp. damselae</name>
    <name type="common">Listonella damsela</name>
    <dbReference type="NCBI Taxonomy" id="85581"/>
    <lineage>
        <taxon>Bacteria</taxon>
        <taxon>Pseudomonadati</taxon>
        <taxon>Pseudomonadota</taxon>
        <taxon>Gammaproteobacteria</taxon>
        <taxon>Vibrionales</taxon>
        <taxon>Vibrionaceae</taxon>
        <taxon>Photobacterium</taxon>
    </lineage>
</organism>
<dbReference type="HAMAP" id="MF_00812">
    <property type="entry name" value="Thiopur_methtran"/>
    <property type="match status" value="1"/>
</dbReference>
<evidence type="ECO:0000256" key="2">
    <source>
        <dbReference type="ARBA" id="ARBA00004496"/>
    </source>
</evidence>
<keyword evidence="8 9" id="KW-0949">S-adenosyl-L-methionine</keyword>
<keyword evidence="7 9" id="KW-0808">Transferase</keyword>
<dbReference type="PIRSF" id="PIRSF023956">
    <property type="entry name" value="Thiopurine_S-methyltransferase"/>
    <property type="match status" value="1"/>
</dbReference>
<dbReference type="InterPro" id="IPR022474">
    <property type="entry name" value="Thiopur_S-MeTfrase_Se/Te_detox"/>
</dbReference>
<dbReference type="GO" id="GO:0010038">
    <property type="term" value="P:response to metal ion"/>
    <property type="evidence" value="ECO:0007669"/>
    <property type="project" value="InterPro"/>
</dbReference>
<evidence type="ECO:0000313" key="10">
    <source>
        <dbReference type="EMBL" id="KAB1182002.1"/>
    </source>
</evidence>
<keyword evidence="6 9" id="KW-0489">Methyltransferase</keyword>
<feature type="binding site" evidence="9">
    <location>
        <position position="24"/>
    </location>
    <ligand>
        <name>S-adenosyl-L-methionine</name>
        <dbReference type="ChEBI" id="CHEBI:59789"/>
    </ligand>
</feature>
<sequence length="226" mass="25975">MQKRITTKKRVVSNMNPEFWHSRWAENRIGFHLTDINPLLVEYWPTLKPQRNERVLVPMCGKSNDLVWLAERHNQVVGIELSDIAVKAFFAENLYTPLVAGVGHQLTYEFDEITIHCGDFFATQIEPVELVYDRAALVAMPQELRQAYVNHLLSLTAENGRILLVSLDYPQAELAGPPFSVDQQEIEQLFSGCKVSRLARDEGDENHSRIKQGVSRFAEEVWLIER</sequence>
<evidence type="ECO:0000256" key="4">
    <source>
        <dbReference type="ARBA" id="ARBA00011905"/>
    </source>
</evidence>
<feature type="binding site" evidence="9">
    <location>
        <position position="80"/>
    </location>
    <ligand>
        <name>S-adenosyl-L-methionine</name>
        <dbReference type="ChEBI" id="CHEBI:59789"/>
    </ligand>
</feature>
<dbReference type="GO" id="GO:0032259">
    <property type="term" value="P:methylation"/>
    <property type="evidence" value="ECO:0007669"/>
    <property type="project" value="UniProtKB-KW"/>
</dbReference>
<comment type="caution">
    <text evidence="10">The sequence shown here is derived from an EMBL/GenBank/DDBJ whole genome shotgun (WGS) entry which is preliminary data.</text>
</comment>
<evidence type="ECO:0000256" key="9">
    <source>
        <dbReference type="HAMAP-Rule" id="MF_00812"/>
    </source>
</evidence>
<dbReference type="NCBIfam" id="NF009732">
    <property type="entry name" value="PRK13255.1"/>
    <property type="match status" value="1"/>
</dbReference>
<reference evidence="10 11" key="1">
    <citation type="submission" date="2019-09" db="EMBL/GenBank/DDBJ databases">
        <title>Photobacterium damselae subsp. damselae CDC-2227-81, a human clinical isolate.</title>
        <authorList>
            <person name="Osorio C.R."/>
        </authorList>
    </citation>
    <scope>NUCLEOTIDE SEQUENCE [LARGE SCALE GENOMIC DNA]</scope>
    <source>
        <strain evidence="10 11">CDC-2227-81</strain>
    </source>
</reference>
<evidence type="ECO:0000256" key="8">
    <source>
        <dbReference type="ARBA" id="ARBA00022691"/>
    </source>
</evidence>
<feature type="binding site" evidence="9">
    <location>
        <position position="59"/>
    </location>
    <ligand>
        <name>S-adenosyl-L-methionine</name>
        <dbReference type="ChEBI" id="CHEBI:59789"/>
    </ligand>
</feature>
<dbReference type="SUPFAM" id="SSF53335">
    <property type="entry name" value="S-adenosyl-L-methionine-dependent methyltransferases"/>
    <property type="match status" value="1"/>
</dbReference>
<gene>
    <name evidence="9" type="primary">tpm</name>
    <name evidence="10" type="ORF">F6450_07820</name>
</gene>
<dbReference type="Pfam" id="PF05724">
    <property type="entry name" value="TPMT"/>
    <property type="match status" value="1"/>
</dbReference>
<evidence type="ECO:0000256" key="7">
    <source>
        <dbReference type="ARBA" id="ARBA00022679"/>
    </source>
</evidence>
<dbReference type="NCBIfam" id="TIGR03840">
    <property type="entry name" value="TMPT_Se_Te"/>
    <property type="match status" value="1"/>
</dbReference>
<evidence type="ECO:0000313" key="11">
    <source>
        <dbReference type="Proteomes" id="UP000480943"/>
    </source>
</evidence>
<protein>
    <recommendedName>
        <fullName evidence="4 9">Thiopurine S-methyltransferase</fullName>
        <ecNumber evidence="4 9">2.1.1.67</ecNumber>
    </recommendedName>
    <alternativeName>
        <fullName evidence="9">Thiopurine methyltransferase</fullName>
    </alternativeName>
</protein>
<dbReference type="EMBL" id="VZUQ01000048">
    <property type="protein sequence ID" value="KAB1182002.1"/>
    <property type="molecule type" value="Genomic_DNA"/>
</dbReference>
<dbReference type="GO" id="GO:0005737">
    <property type="term" value="C:cytoplasm"/>
    <property type="evidence" value="ECO:0007669"/>
    <property type="project" value="UniProtKB-SubCell"/>
</dbReference>
<dbReference type="Proteomes" id="UP000480943">
    <property type="component" value="Unassembled WGS sequence"/>
</dbReference>
<comment type="subcellular location">
    <subcellularLocation>
        <location evidence="2 9">Cytoplasm</location>
    </subcellularLocation>
</comment>
<comment type="similarity">
    <text evidence="3 9">Belongs to the class I-like SAM-binding methyltransferase superfamily. TPMT family.</text>
</comment>
<name>A0AAD3WWL5_PHODD</name>
<dbReference type="AlphaFoldDB" id="A0AAD3WWL5"/>
<dbReference type="FunFam" id="3.40.50.150:FF:000101">
    <property type="entry name" value="Thiopurine S-methyltransferase"/>
    <property type="match status" value="1"/>
</dbReference>
<feature type="binding site" evidence="9">
    <location>
        <position position="134"/>
    </location>
    <ligand>
        <name>S-adenosyl-L-methionine</name>
        <dbReference type="ChEBI" id="CHEBI:59789"/>
    </ligand>
</feature>
<evidence type="ECO:0000256" key="1">
    <source>
        <dbReference type="ARBA" id="ARBA00000903"/>
    </source>
</evidence>
<proteinExistence type="inferred from homology"/>
<accession>A0AAD3WWL5</accession>
<dbReference type="PANTHER" id="PTHR10259:SF11">
    <property type="entry name" value="THIOPURINE S-METHYLTRANSFERASE"/>
    <property type="match status" value="1"/>
</dbReference>
<dbReference type="EC" id="2.1.1.67" evidence="4 9"/>
<dbReference type="InterPro" id="IPR029063">
    <property type="entry name" value="SAM-dependent_MTases_sf"/>
</dbReference>
<dbReference type="PANTHER" id="PTHR10259">
    <property type="entry name" value="THIOPURINE S-METHYLTRANSFERASE"/>
    <property type="match status" value="1"/>
</dbReference>
<keyword evidence="5 9" id="KW-0963">Cytoplasm</keyword>
<evidence type="ECO:0000256" key="5">
    <source>
        <dbReference type="ARBA" id="ARBA00022490"/>
    </source>
</evidence>
<dbReference type="InterPro" id="IPR025835">
    <property type="entry name" value="Thiopurine_S-MeTrfase"/>
</dbReference>
<evidence type="ECO:0000256" key="6">
    <source>
        <dbReference type="ARBA" id="ARBA00022603"/>
    </source>
</evidence>
<dbReference type="PROSITE" id="PS51585">
    <property type="entry name" value="SAM_MT_TPMT"/>
    <property type="match status" value="1"/>
</dbReference>
<evidence type="ECO:0000256" key="3">
    <source>
        <dbReference type="ARBA" id="ARBA00008145"/>
    </source>
</evidence>
<comment type="catalytic activity">
    <reaction evidence="1 9">
        <text>S-adenosyl-L-methionine + a thiopurine = S-adenosyl-L-homocysteine + a thiopurine S-methylether.</text>
        <dbReference type="EC" id="2.1.1.67"/>
    </reaction>
</comment>
<dbReference type="GO" id="GO:0008119">
    <property type="term" value="F:thiopurine S-methyltransferase activity"/>
    <property type="evidence" value="ECO:0007669"/>
    <property type="project" value="UniProtKB-UniRule"/>
</dbReference>